<dbReference type="RefSeq" id="WP_152301156.1">
    <property type="nucleotide sequence ID" value="NZ_CP044629.1"/>
</dbReference>
<evidence type="ECO:0000313" key="1">
    <source>
        <dbReference type="EMBL" id="QFP42438.1"/>
    </source>
</evidence>
<dbReference type="AlphaFoldDB" id="A0A5P8AUF5"/>
<geneLocation type="plasmid" evidence="1">
    <name>unnamed</name>
</geneLocation>
<evidence type="ECO:0000313" key="2">
    <source>
        <dbReference type="EMBL" id="WAZ72306.1"/>
    </source>
</evidence>
<proteinExistence type="predicted"/>
<dbReference type="EMBL" id="CP114721">
    <property type="protein sequence ID" value="WAZ72306.1"/>
    <property type="molecule type" value="Genomic_DNA"/>
</dbReference>
<keyword evidence="1" id="KW-0614">Plasmid</keyword>
<protein>
    <submittedName>
        <fullName evidence="1">Uncharacterized protein</fullName>
    </submittedName>
</protein>
<reference evidence="2" key="2">
    <citation type="submission" date="2022-12" db="EMBL/GenBank/DDBJ databases">
        <title>B. miyamotoi WGS.</title>
        <authorList>
            <person name="Gabriele M."/>
            <person name="Kuleshov K.V."/>
            <person name="Hepner S."/>
            <person name="Hoornstra D."/>
            <person name="Hovius J.W."/>
            <person name="Platonov A.E."/>
            <person name="Fingerle V."/>
            <person name="Strube C."/>
        </authorList>
    </citation>
    <scope>NUCLEOTIDE SEQUENCE</scope>
    <source>
        <strain evidence="2">ZStruIII14-9</strain>
        <plasmid evidence="2">pZSt-lp92</plasmid>
    </source>
</reference>
<dbReference type="Proteomes" id="UP001164513">
    <property type="component" value="Plasmid pZSt-lp92"/>
</dbReference>
<accession>A0A5P8AUF5</accession>
<name>A0A5P8AUF5_9SPIR</name>
<reference evidence="1" key="1">
    <citation type="submission" date="2019-10" db="EMBL/GenBank/DDBJ databases">
        <title>Whole genome sequencing of Borrelia miyamotoi strains isolated in Europe.</title>
        <authorList>
            <person name="Sprong H."/>
            <person name="Azagi T."/>
            <person name="Kuleshov K.V."/>
            <person name="Platonov A.E."/>
            <person name="Hoornstra D."/>
            <person name="Hovius J.W."/>
        </authorList>
    </citation>
    <scope>NUCLEOTIDE SEQUENCE</scope>
    <source>
        <strain evidence="1">NL-IR-2</strain>
        <plasmid evidence="1">unnamed</plasmid>
    </source>
</reference>
<dbReference type="EMBL" id="CP044629">
    <property type="protein sequence ID" value="QFP42438.1"/>
    <property type="molecule type" value="Genomic_DNA"/>
</dbReference>
<organism evidence="1">
    <name type="scientific">Borrelia miyamotoi</name>
    <dbReference type="NCBI Taxonomy" id="47466"/>
    <lineage>
        <taxon>Bacteria</taxon>
        <taxon>Pseudomonadati</taxon>
        <taxon>Spirochaetota</taxon>
        <taxon>Spirochaetia</taxon>
        <taxon>Spirochaetales</taxon>
        <taxon>Borreliaceae</taxon>
        <taxon>Borrelia</taxon>
    </lineage>
</organism>
<evidence type="ECO:0000313" key="3">
    <source>
        <dbReference type="Proteomes" id="UP001164513"/>
    </source>
</evidence>
<geneLocation type="plasmid" evidence="2 3">
    <name>pZSt-lp92</name>
</geneLocation>
<sequence length="70" mass="8207">MLKNINNKNTNEEIFEDIKNQLLEPFNHTINFIGITKYKEALRKTLNNTQNKGLDSLKEASNDENMLLHF</sequence>
<gene>
    <name evidence="1" type="ORF">F9Y90_04840</name>
    <name evidence="2" type="ORF">O5404_04625</name>
</gene>